<protein>
    <submittedName>
        <fullName evidence="1">Uncharacterized protein</fullName>
    </submittedName>
</protein>
<evidence type="ECO:0000313" key="1">
    <source>
        <dbReference type="EMBL" id="AWB66267.1"/>
    </source>
</evidence>
<dbReference type="OrthoDB" id="6382235at2"/>
<dbReference type="EMBL" id="CP026604">
    <property type="protein sequence ID" value="AWB66267.1"/>
    <property type="molecule type" value="Genomic_DNA"/>
</dbReference>
<gene>
    <name evidence="1" type="ORF">C2869_07410</name>
</gene>
<dbReference type="AlphaFoldDB" id="A0A2S0VPX4"/>
<reference evidence="1 2" key="1">
    <citation type="submission" date="2018-01" db="EMBL/GenBank/DDBJ databases">
        <title>Genome sequence of a Cantenovulum-like bacteria.</title>
        <authorList>
            <person name="Tan W.R."/>
            <person name="Lau N.-S."/>
            <person name="Go F."/>
            <person name="Amirul A.-A.A."/>
        </authorList>
    </citation>
    <scope>NUCLEOTIDE SEQUENCE [LARGE SCALE GENOMIC DNA]</scope>
    <source>
        <strain evidence="1 2">CCB-QB4</strain>
    </source>
</reference>
<name>A0A2S0VPX4_9ALTE</name>
<keyword evidence="2" id="KW-1185">Reference proteome</keyword>
<sequence>MLLTQDQSIDNLLKIKKKYSPHPRWGDGHWADAKRYYKERMDDWRSQKNQFSNGTMLGGGEIEHELFKLFYPQRVEPNEFKSAQELQAWAEKKCSGLAYVLLDFFERDQPPSSSFYMKWWLPYWCDCINYGFKEDEVYEWMIEAMLAVQAKPDKFTPLQVELADKIFAIAEDDSINPEFRKHFADCKAALSK</sequence>
<accession>A0A2S0VPX4</accession>
<dbReference type="RefSeq" id="WP_108602338.1">
    <property type="nucleotide sequence ID" value="NZ_CP026604.1"/>
</dbReference>
<dbReference type="KEGG" id="cate:C2869_07410"/>
<evidence type="ECO:0000313" key="2">
    <source>
        <dbReference type="Proteomes" id="UP000244441"/>
    </source>
</evidence>
<organism evidence="1 2">
    <name type="scientific">Saccharobesus litoralis</name>
    <dbReference type="NCBI Taxonomy" id="2172099"/>
    <lineage>
        <taxon>Bacteria</taxon>
        <taxon>Pseudomonadati</taxon>
        <taxon>Pseudomonadota</taxon>
        <taxon>Gammaproteobacteria</taxon>
        <taxon>Alteromonadales</taxon>
        <taxon>Alteromonadaceae</taxon>
        <taxon>Saccharobesus</taxon>
    </lineage>
</organism>
<dbReference type="Proteomes" id="UP000244441">
    <property type="component" value="Chromosome"/>
</dbReference>
<proteinExistence type="predicted"/>